<sequence>MVDRGGCRCRSILFSVMRTVLQAYRFVLDPNPGQESALRSHCGAQRFAFNWGLGRIKANRDQRKAEASYGLGGDELTPYVSWSAYNLRKDWNQAKDAVAPWWQENSKEAYSSGLANLAAALKNWGDSNTGRRKGSKLGFPKFKGRRAGLSCRFTTGSFGLADHDRRHVKLPRIGVVRTHESTRKLARHVECGRARIRSATVSYRAGRWCVSFSVEITHDDPAPSQPDVTVGVDLGIKSLAVLSTGEVIANPKHLEVAQRELRRLQRQASRRQGPNRRTRQKPSNRWRNTQARIAKLHTKVANARRDGLHKLSTRLVRTFGAIVLEDLNVAGMTRNRRLARQVAGVGMAELRRQVEYKASWAGVGVHVADRWYPSSKSCSDCGVVKAKLRLSDRVFTCSSCGMSLDRDLNAARNLAKLAEATTSSPSCGATVNEPDGNPHKPCNTRAAGIATGRPALNSAGQRRHRKVLAHNTCPHTS</sequence>
<evidence type="ECO:0000256" key="2">
    <source>
        <dbReference type="ARBA" id="ARBA00011044"/>
    </source>
</evidence>
<dbReference type="InterPro" id="IPR051399">
    <property type="entry name" value="RNA-guided_DNA_endo/Transpos"/>
</dbReference>
<feature type="region of interest" description="Disordered" evidence="8">
    <location>
        <begin position="265"/>
        <end position="287"/>
    </location>
</feature>
<dbReference type="Proteomes" id="UP000199529">
    <property type="component" value="Unassembled WGS sequence"/>
</dbReference>
<dbReference type="GO" id="GO:0006310">
    <property type="term" value="P:DNA recombination"/>
    <property type="evidence" value="ECO:0007669"/>
    <property type="project" value="UniProtKB-KW"/>
</dbReference>
<evidence type="ECO:0000256" key="7">
    <source>
        <dbReference type="ARBA" id="ARBA00023172"/>
    </source>
</evidence>
<dbReference type="PANTHER" id="PTHR30405:SF11">
    <property type="entry name" value="RNA-GUIDED DNA ENDONUCLEASE RV2885C-RELATED"/>
    <property type="match status" value="1"/>
</dbReference>
<feature type="compositionally biased region" description="Basic residues" evidence="8">
    <location>
        <begin position="265"/>
        <end position="284"/>
    </location>
</feature>
<dbReference type="Pfam" id="PF01385">
    <property type="entry name" value="OrfB_IS605"/>
    <property type="match status" value="1"/>
</dbReference>
<evidence type="ECO:0000259" key="10">
    <source>
        <dbReference type="Pfam" id="PF07282"/>
    </source>
</evidence>
<dbReference type="NCBIfam" id="NF038280">
    <property type="entry name" value="IS607_TnpB"/>
    <property type="match status" value="1"/>
</dbReference>
<dbReference type="GO" id="GO:0003677">
    <property type="term" value="F:DNA binding"/>
    <property type="evidence" value="ECO:0007669"/>
    <property type="project" value="UniProtKB-KW"/>
</dbReference>
<dbReference type="Pfam" id="PF12323">
    <property type="entry name" value="HTH_OrfB_IS605"/>
    <property type="match status" value="1"/>
</dbReference>
<keyword evidence="7" id="KW-0233">DNA recombination</keyword>
<evidence type="ECO:0000256" key="4">
    <source>
        <dbReference type="ARBA" id="ARBA00022723"/>
    </source>
</evidence>
<dbReference type="InterPro" id="IPR021027">
    <property type="entry name" value="Transposase_put_HTH"/>
</dbReference>
<evidence type="ECO:0000256" key="5">
    <source>
        <dbReference type="ARBA" id="ARBA00022833"/>
    </source>
</evidence>
<name>A0A1H3P155_9PSEU</name>
<dbReference type="InterPro" id="IPR010095">
    <property type="entry name" value="Cas12f1-like_TNB"/>
</dbReference>
<keyword evidence="4" id="KW-0479">Metal-binding</keyword>
<dbReference type="NCBIfam" id="NF040570">
    <property type="entry name" value="guided_TnpB"/>
    <property type="match status" value="1"/>
</dbReference>
<keyword evidence="13" id="KW-1185">Reference proteome</keyword>
<evidence type="ECO:0000256" key="1">
    <source>
        <dbReference type="ARBA" id="ARBA00008761"/>
    </source>
</evidence>
<dbReference type="PANTHER" id="PTHR30405">
    <property type="entry name" value="TRANSPOSASE"/>
    <property type="match status" value="1"/>
</dbReference>
<keyword evidence="3" id="KW-0815">Transposition</keyword>
<comment type="similarity">
    <text evidence="1">In the C-terminal section; belongs to the transposase 35 family.</text>
</comment>
<protein>
    <submittedName>
        <fullName evidence="12">Putative transposase</fullName>
    </submittedName>
</protein>
<evidence type="ECO:0000256" key="3">
    <source>
        <dbReference type="ARBA" id="ARBA00022578"/>
    </source>
</evidence>
<feature type="domain" description="Cas12f1-like TNB" evidence="10">
    <location>
        <begin position="349"/>
        <end position="414"/>
    </location>
</feature>
<reference evidence="13" key="1">
    <citation type="submission" date="2016-10" db="EMBL/GenBank/DDBJ databases">
        <authorList>
            <person name="Varghese N."/>
            <person name="Submissions S."/>
        </authorList>
    </citation>
    <scope>NUCLEOTIDE SEQUENCE [LARGE SCALE GENOMIC DNA]</scope>
    <source>
        <strain evidence="13">CGMCC 4.3530</strain>
    </source>
</reference>
<accession>A0A1H3P155</accession>
<dbReference type="Pfam" id="PF07282">
    <property type="entry name" value="Cas12f1-like_TNB"/>
    <property type="match status" value="1"/>
</dbReference>
<keyword evidence="5" id="KW-0862">Zinc</keyword>
<evidence type="ECO:0000259" key="11">
    <source>
        <dbReference type="Pfam" id="PF12323"/>
    </source>
</evidence>
<dbReference type="InterPro" id="IPR001959">
    <property type="entry name" value="Transposase"/>
</dbReference>
<evidence type="ECO:0000256" key="6">
    <source>
        <dbReference type="ARBA" id="ARBA00023125"/>
    </source>
</evidence>
<keyword evidence="6" id="KW-0238">DNA-binding</keyword>
<gene>
    <name evidence="12" type="ORF">SAMN05216215_104025</name>
</gene>
<dbReference type="GO" id="GO:0046872">
    <property type="term" value="F:metal ion binding"/>
    <property type="evidence" value="ECO:0007669"/>
    <property type="project" value="UniProtKB-KW"/>
</dbReference>
<feature type="domain" description="Probable transposase IS891/IS1136/IS1341" evidence="9">
    <location>
        <begin position="212"/>
        <end position="335"/>
    </location>
</feature>
<feature type="region of interest" description="Disordered" evidence="8">
    <location>
        <begin position="424"/>
        <end position="477"/>
    </location>
</feature>
<evidence type="ECO:0000259" key="9">
    <source>
        <dbReference type="Pfam" id="PF01385"/>
    </source>
</evidence>
<comment type="similarity">
    <text evidence="2">In the N-terminal section; belongs to the transposase 2 family.</text>
</comment>
<evidence type="ECO:0000313" key="12">
    <source>
        <dbReference type="EMBL" id="SDY94703.1"/>
    </source>
</evidence>
<evidence type="ECO:0000313" key="13">
    <source>
        <dbReference type="Proteomes" id="UP000199529"/>
    </source>
</evidence>
<feature type="domain" description="Transposase putative helix-turn-helix" evidence="11">
    <location>
        <begin position="17"/>
        <end position="64"/>
    </location>
</feature>
<dbReference type="EMBL" id="FNOK01000040">
    <property type="protein sequence ID" value="SDY94703.1"/>
    <property type="molecule type" value="Genomic_DNA"/>
</dbReference>
<dbReference type="NCBIfam" id="TIGR01766">
    <property type="entry name" value="IS200/IS605 family accessory protein TnpB-like domain"/>
    <property type="match status" value="1"/>
</dbReference>
<organism evidence="12 13">
    <name type="scientific">Saccharopolyspora shandongensis</name>
    <dbReference type="NCBI Taxonomy" id="418495"/>
    <lineage>
        <taxon>Bacteria</taxon>
        <taxon>Bacillati</taxon>
        <taxon>Actinomycetota</taxon>
        <taxon>Actinomycetes</taxon>
        <taxon>Pseudonocardiales</taxon>
        <taxon>Pseudonocardiaceae</taxon>
        <taxon>Saccharopolyspora</taxon>
    </lineage>
</organism>
<dbReference type="AlphaFoldDB" id="A0A1H3P155"/>
<proteinExistence type="inferred from homology"/>
<evidence type="ECO:0000256" key="8">
    <source>
        <dbReference type="SAM" id="MobiDB-lite"/>
    </source>
</evidence>
<dbReference type="GO" id="GO:0032196">
    <property type="term" value="P:transposition"/>
    <property type="evidence" value="ECO:0007669"/>
    <property type="project" value="UniProtKB-KW"/>
</dbReference>
<dbReference type="STRING" id="418495.SAMN05216215_104025"/>
<dbReference type="InterPro" id="IPR053470">
    <property type="entry name" value="RNA-guided_DNA_endonuclease"/>
</dbReference>